<gene>
    <name evidence="1" type="ORF">BpHYR1_032816</name>
</gene>
<reference evidence="1 2" key="1">
    <citation type="journal article" date="2018" name="Sci. Rep.">
        <title>Genomic signatures of local adaptation to the degree of environmental predictability in rotifers.</title>
        <authorList>
            <person name="Franch-Gras L."/>
            <person name="Hahn C."/>
            <person name="Garcia-Roger E.M."/>
            <person name="Carmona M.J."/>
            <person name="Serra M."/>
            <person name="Gomez A."/>
        </authorList>
    </citation>
    <scope>NUCLEOTIDE SEQUENCE [LARGE SCALE GENOMIC DNA]</scope>
    <source>
        <strain evidence="1">HYR1</strain>
    </source>
</reference>
<dbReference type="EMBL" id="REGN01001391">
    <property type="protein sequence ID" value="RNA34987.1"/>
    <property type="molecule type" value="Genomic_DNA"/>
</dbReference>
<accession>A0A3M7SH96</accession>
<protein>
    <submittedName>
        <fullName evidence="1">Uncharacterized protein</fullName>
    </submittedName>
</protein>
<keyword evidence="2" id="KW-1185">Reference proteome</keyword>
<dbReference type="Proteomes" id="UP000276133">
    <property type="component" value="Unassembled WGS sequence"/>
</dbReference>
<evidence type="ECO:0000313" key="1">
    <source>
        <dbReference type="EMBL" id="RNA34987.1"/>
    </source>
</evidence>
<organism evidence="1 2">
    <name type="scientific">Brachionus plicatilis</name>
    <name type="common">Marine rotifer</name>
    <name type="synonym">Brachionus muelleri</name>
    <dbReference type="NCBI Taxonomy" id="10195"/>
    <lineage>
        <taxon>Eukaryota</taxon>
        <taxon>Metazoa</taxon>
        <taxon>Spiralia</taxon>
        <taxon>Gnathifera</taxon>
        <taxon>Rotifera</taxon>
        <taxon>Eurotatoria</taxon>
        <taxon>Monogononta</taxon>
        <taxon>Pseudotrocha</taxon>
        <taxon>Ploima</taxon>
        <taxon>Brachionidae</taxon>
        <taxon>Brachionus</taxon>
    </lineage>
</organism>
<name>A0A3M7SH96_BRAPC</name>
<sequence>MAGKLDSCSKKDSKLASIKRLTIRAWFVSFVSTLKFRISAKLSTKLSNRMLFKSLKLVKDWPMCASILDSIRLSLKEIKLESINESRSSRLVGSSASFISPTKSGVSRLAATFLTIRSNRFRMMNTKLWFR</sequence>
<dbReference type="AlphaFoldDB" id="A0A3M7SH96"/>
<proteinExistence type="predicted"/>
<evidence type="ECO:0000313" key="2">
    <source>
        <dbReference type="Proteomes" id="UP000276133"/>
    </source>
</evidence>
<comment type="caution">
    <text evidence="1">The sequence shown here is derived from an EMBL/GenBank/DDBJ whole genome shotgun (WGS) entry which is preliminary data.</text>
</comment>